<dbReference type="GO" id="GO:0005524">
    <property type="term" value="F:ATP binding"/>
    <property type="evidence" value="ECO:0007669"/>
    <property type="project" value="UniProtKB-KW"/>
</dbReference>
<dbReference type="Pfam" id="PF02518">
    <property type="entry name" value="HATPase_c"/>
    <property type="match status" value="1"/>
</dbReference>
<keyword evidence="3" id="KW-0597">Phosphoprotein</keyword>
<name>A0A0F3K0L7_9GAMM</name>
<dbReference type="InterPro" id="IPR000700">
    <property type="entry name" value="PAS-assoc_C"/>
</dbReference>
<accession>A0A0F3K0L7</accession>
<dbReference type="Proteomes" id="UP000033651">
    <property type="component" value="Unassembled WGS sequence"/>
</dbReference>
<dbReference type="SMART" id="SM00388">
    <property type="entry name" value="HisKA"/>
    <property type="match status" value="1"/>
</dbReference>
<proteinExistence type="predicted"/>
<dbReference type="Pfam" id="PF00989">
    <property type="entry name" value="PAS"/>
    <property type="match status" value="1"/>
</dbReference>
<feature type="domain" description="PAC" evidence="11">
    <location>
        <begin position="110"/>
        <end position="165"/>
    </location>
</feature>
<evidence type="ECO:0000256" key="4">
    <source>
        <dbReference type="ARBA" id="ARBA00022679"/>
    </source>
</evidence>
<feature type="non-terminal residue" evidence="12">
    <location>
        <position position="495"/>
    </location>
</feature>
<evidence type="ECO:0000256" key="1">
    <source>
        <dbReference type="ARBA" id="ARBA00000085"/>
    </source>
</evidence>
<dbReference type="AlphaFoldDB" id="A0A0F3K0L7"/>
<comment type="catalytic activity">
    <reaction evidence="1">
        <text>ATP + protein L-histidine = ADP + protein N-phospho-L-histidine.</text>
        <dbReference type="EC" id="2.7.13.3"/>
    </reaction>
</comment>
<feature type="domain" description="PAS" evidence="10">
    <location>
        <begin position="199"/>
        <end position="254"/>
    </location>
</feature>
<dbReference type="PATRIC" id="fig|345309.4.peg.4190"/>
<dbReference type="GO" id="GO:0006355">
    <property type="term" value="P:regulation of DNA-templated transcription"/>
    <property type="evidence" value="ECO:0007669"/>
    <property type="project" value="InterPro"/>
</dbReference>
<evidence type="ECO:0000313" key="12">
    <source>
        <dbReference type="EMBL" id="KJV24815.1"/>
    </source>
</evidence>
<keyword evidence="8" id="KW-0902">Two-component regulatory system</keyword>
<dbReference type="PANTHER" id="PTHR43065">
    <property type="entry name" value="SENSOR HISTIDINE KINASE"/>
    <property type="match status" value="1"/>
</dbReference>
<evidence type="ECO:0000256" key="8">
    <source>
        <dbReference type="ARBA" id="ARBA00023012"/>
    </source>
</evidence>
<dbReference type="GO" id="GO:0000155">
    <property type="term" value="F:phosphorelay sensor kinase activity"/>
    <property type="evidence" value="ECO:0007669"/>
    <property type="project" value="InterPro"/>
</dbReference>
<dbReference type="Gene3D" id="1.10.287.130">
    <property type="match status" value="1"/>
</dbReference>
<evidence type="ECO:0000256" key="2">
    <source>
        <dbReference type="ARBA" id="ARBA00012438"/>
    </source>
</evidence>
<dbReference type="SUPFAM" id="SSF55874">
    <property type="entry name" value="ATPase domain of HSP90 chaperone/DNA topoisomerase II/histidine kinase"/>
    <property type="match status" value="1"/>
</dbReference>
<dbReference type="PROSITE" id="PS50113">
    <property type="entry name" value="PAC"/>
    <property type="match status" value="1"/>
</dbReference>
<dbReference type="PROSITE" id="PS50109">
    <property type="entry name" value="HIS_KIN"/>
    <property type="match status" value="1"/>
</dbReference>
<evidence type="ECO:0000256" key="5">
    <source>
        <dbReference type="ARBA" id="ARBA00022741"/>
    </source>
</evidence>
<dbReference type="InterPro" id="IPR000014">
    <property type="entry name" value="PAS"/>
</dbReference>
<dbReference type="CDD" id="cd00130">
    <property type="entry name" value="PAS"/>
    <property type="match status" value="1"/>
</dbReference>
<evidence type="ECO:0000256" key="3">
    <source>
        <dbReference type="ARBA" id="ARBA00022553"/>
    </source>
</evidence>
<dbReference type="InterPro" id="IPR036097">
    <property type="entry name" value="HisK_dim/P_sf"/>
</dbReference>
<sequence length="495" mass="54004">MPGPPGFLAGGGTMGAEVRAFDWSTHAFGPVDGWPAALRTMVGLVLNTSLLATLMWGPQLRLVYNDAYAPALGHRRQGSLGAPVTEVWADIWDRLAPTFLPVLETGIPVSEKRFALPMVRDGILVTTYWDYSVTPVFDAAGAIVGLLNIALDVTQEVTNEQALLAVQTRLQQANLGLQDEVKSRTDERDRMWALAQELMLVAHPDGRISGVNPLWADRLGLMQDDLVGRPLYDIVHPGDAAAATLMLERVRDAPVSTPVELRLRHRDGTYRLFAWVGAFGNGRFYATGRDITLEREQLESLRQSQKMEAVGQLTGGLAHDFNNLLGGISGALEMAGVRAHQGRLADIDGFVASGLGAVKRAAALTHRLLAFARKQPLAPRVTDVDGLIDDMRELITRTVGPGVEVKVTKVHTGHRVLVDQPQLENALLNLCINARDAMRGTGRITITTRIRDIDDRTARVAQVEPGRYVVLQVSDTGSGMTPEVIHRAFDPFFTT</sequence>
<dbReference type="SMART" id="SM00091">
    <property type="entry name" value="PAS"/>
    <property type="match status" value="1"/>
</dbReference>
<keyword evidence="7" id="KW-0067">ATP-binding</keyword>
<dbReference type="InterPro" id="IPR036890">
    <property type="entry name" value="HATPase_C_sf"/>
</dbReference>
<keyword evidence="13" id="KW-1185">Reference proteome</keyword>
<evidence type="ECO:0000313" key="13">
    <source>
        <dbReference type="Proteomes" id="UP000033651"/>
    </source>
</evidence>
<organism evidence="12 13">
    <name type="scientific">Luteibacter yeojuensis</name>
    <dbReference type="NCBI Taxonomy" id="345309"/>
    <lineage>
        <taxon>Bacteria</taxon>
        <taxon>Pseudomonadati</taxon>
        <taxon>Pseudomonadota</taxon>
        <taxon>Gammaproteobacteria</taxon>
        <taxon>Lysobacterales</taxon>
        <taxon>Rhodanobacteraceae</taxon>
        <taxon>Luteibacter</taxon>
    </lineage>
</organism>
<dbReference type="InterPro" id="IPR003661">
    <property type="entry name" value="HisK_dim/P_dom"/>
</dbReference>
<dbReference type="Gene3D" id="3.30.565.10">
    <property type="entry name" value="Histidine kinase-like ATPase, C-terminal domain"/>
    <property type="match status" value="1"/>
</dbReference>
<dbReference type="InterPro" id="IPR003594">
    <property type="entry name" value="HATPase_dom"/>
</dbReference>
<dbReference type="EMBL" id="JZRB01000092">
    <property type="protein sequence ID" value="KJV24815.1"/>
    <property type="molecule type" value="Genomic_DNA"/>
</dbReference>
<evidence type="ECO:0000259" key="10">
    <source>
        <dbReference type="PROSITE" id="PS50112"/>
    </source>
</evidence>
<comment type="caution">
    <text evidence="12">The sequence shown here is derived from an EMBL/GenBank/DDBJ whole genome shotgun (WGS) entry which is preliminary data.</text>
</comment>
<keyword evidence="6" id="KW-0418">Kinase</keyword>
<dbReference type="SUPFAM" id="SSF55785">
    <property type="entry name" value="PYP-like sensor domain (PAS domain)"/>
    <property type="match status" value="2"/>
</dbReference>
<keyword evidence="5" id="KW-0547">Nucleotide-binding</keyword>
<dbReference type="PANTHER" id="PTHR43065:SF42">
    <property type="entry name" value="TWO-COMPONENT SENSOR PPRA"/>
    <property type="match status" value="1"/>
</dbReference>
<dbReference type="InterPro" id="IPR035965">
    <property type="entry name" value="PAS-like_dom_sf"/>
</dbReference>
<dbReference type="Gene3D" id="3.30.450.20">
    <property type="entry name" value="PAS domain"/>
    <property type="match status" value="2"/>
</dbReference>
<keyword evidence="4" id="KW-0808">Transferase</keyword>
<evidence type="ECO:0000256" key="7">
    <source>
        <dbReference type="ARBA" id="ARBA00022840"/>
    </source>
</evidence>
<dbReference type="InterPro" id="IPR005467">
    <property type="entry name" value="His_kinase_dom"/>
</dbReference>
<dbReference type="EC" id="2.7.13.3" evidence="2"/>
<dbReference type="PROSITE" id="PS50112">
    <property type="entry name" value="PAS"/>
    <property type="match status" value="1"/>
</dbReference>
<feature type="domain" description="Histidine kinase" evidence="9">
    <location>
        <begin position="316"/>
        <end position="495"/>
    </location>
</feature>
<evidence type="ECO:0000259" key="9">
    <source>
        <dbReference type="PROSITE" id="PS50109"/>
    </source>
</evidence>
<dbReference type="InterPro" id="IPR013767">
    <property type="entry name" value="PAS_fold"/>
</dbReference>
<dbReference type="SUPFAM" id="SSF47384">
    <property type="entry name" value="Homodimeric domain of signal transducing histidine kinase"/>
    <property type="match status" value="1"/>
</dbReference>
<reference evidence="12 13" key="1">
    <citation type="submission" date="2015-03" db="EMBL/GenBank/DDBJ databases">
        <title>Draft genome sequence of Luteibacter yeojuensis strain SU11.</title>
        <authorList>
            <person name="Sulaiman J."/>
            <person name="Priya K."/>
            <person name="Chan K.-G."/>
        </authorList>
    </citation>
    <scope>NUCLEOTIDE SEQUENCE [LARGE SCALE GENOMIC DNA]</scope>
    <source>
        <strain evidence="12 13">SU11</strain>
    </source>
</reference>
<evidence type="ECO:0000256" key="6">
    <source>
        <dbReference type="ARBA" id="ARBA00022777"/>
    </source>
</evidence>
<evidence type="ECO:0000259" key="11">
    <source>
        <dbReference type="PROSITE" id="PS50113"/>
    </source>
</evidence>
<gene>
    <name evidence="12" type="ORF">VI08_20245</name>
</gene>
<dbReference type="NCBIfam" id="TIGR00229">
    <property type="entry name" value="sensory_box"/>
    <property type="match status" value="1"/>
</dbReference>
<protein>
    <recommendedName>
        <fullName evidence="2">histidine kinase</fullName>
        <ecNumber evidence="2">2.7.13.3</ecNumber>
    </recommendedName>
</protein>